<evidence type="ECO:0000313" key="2">
    <source>
        <dbReference type="Proteomes" id="UP000037397"/>
    </source>
</evidence>
<proteinExistence type="predicted"/>
<dbReference type="AlphaFoldDB" id="A0A0L6CE02"/>
<name>A0A0L6CE02_9MICO</name>
<dbReference type="Proteomes" id="UP000037397">
    <property type="component" value="Unassembled WGS sequence"/>
</dbReference>
<dbReference type="RefSeq" id="WP_050668226.1">
    <property type="nucleotide sequence ID" value="NZ_LAIR01000002.1"/>
</dbReference>
<evidence type="ECO:0000313" key="1">
    <source>
        <dbReference type="EMBL" id="KNX36022.1"/>
    </source>
</evidence>
<dbReference type="OrthoDB" id="3779069at2"/>
<comment type="caution">
    <text evidence="1">The sequence shown here is derived from an EMBL/GenBank/DDBJ whole genome shotgun (WGS) entry which is preliminary data.</text>
</comment>
<gene>
    <name evidence="1" type="ORF">VV01_00805</name>
</gene>
<organism evidence="1 2">
    <name type="scientific">Luteipulveratus halotolerans</name>
    <dbReference type="NCBI Taxonomy" id="1631356"/>
    <lineage>
        <taxon>Bacteria</taxon>
        <taxon>Bacillati</taxon>
        <taxon>Actinomycetota</taxon>
        <taxon>Actinomycetes</taxon>
        <taxon>Micrococcales</taxon>
        <taxon>Dermacoccaceae</taxon>
        <taxon>Luteipulveratus</taxon>
    </lineage>
</organism>
<reference evidence="2" key="1">
    <citation type="submission" date="2015-03" db="EMBL/GenBank/DDBJ databases">
        <title>Luteipulveratus halotolerans sp. nov., a novel actinobacterium (Dermacoccaceae) from Sarawak, Malaysia.</title>
        <authorList>
            <person name="Juboi H."/>
            <person name="Basik A."/>
            <person name="Shamsul S.S."/>
            <person name="Arnold P."/>
            <person name="Schmitt E.K."/>
            <person name="Sanglier J.-J."/>
            <person name="Yeo T."/>
        </authorList>
    </citation>
    <scope>NUCLEOTIDE SEQUENCE [LARGE SCALE GENOMIC DNA]</scope>
    <source>
        <strain evidence="2">C296001</strain>
    </source>
</reference>
<accession>A0A0L6CE02</accession>
<sequence>MRRDPHENVATVLVEPCALADLELELMSHDLRLWPVRTAPAGEDGAPVCEDGPRRAFQIRRDLLEKHRGAWDCAAEWVAVWIGFGRSWQHGDEPLPWAAHARLWQVLEGRAEHVRFHRRLGGVRRIALPREAY</sequence>
<protein>
    <submittedName>
        <fullName evidence="1">Uncharacterized protein</fullName>
    </submittedName>
</protein>
<dbReference type="PATRIC" id="fig|1631356.3.peg.84"/>
<keyword evidence="2" id="KW-1185">Reference proteome</keyword>
<dbReference type="EMBL" id="LAIR01000002">
    <property type="protein sequence ID" value="KNX36022.1"/>
    <property type="molecule type" value="Genomic_DNA"/>
</dbReference>